<proteinExistence type="predicted"/>
<accession>A0A8T4HD93</accession>
<dbReference type="RefSeq" id="WP_353546193.1">
    <property type="nucleotide sequence ID" value="NZ_JAGKSB010000003.1"/>
</dbReference>
<dbReference type="AlphaFoldDB" id="A0A8T4HD93"/>
<reference evidence="1" key="1">
    <citation type="submission" date="2021-03" db="EMBL/GenBank/DDBJ databases">
        <authorList>
            <person name="Lu T."/>
            <person name="Wang Q."/>
            <person name="Han X."/>
        </authorList>
    </citation>
    <scope>NUCLEOTIDE SEQUENCE</scope>
    <source>
        <strain evidence="1">WQ 2009</strain>
    </source>
</reference>
<dbReference type="SUPFAM" id="SSF51905">
    <property type="entry name" value="FAD/NAD(P)-binding domain"/>
    <property type="match status" value="1"/>
</dbReference>
<name>A0A8T4HD93_9SPHI</name>
<evidence type="ECO:0000313" key="1">
    <source>
        <dbReference type="EMBL" id="MBP3942711.1"/>
    </source>
</evidence>
<dbReference type="Pfam" id="PF05834">
    <property type="entry name" value="Lycopene_cycl"/>
    <property type="match status" value="1"/>
</dbReference>
<dbReference type="EMBL" id="JAGKSB010000003">
    <property type="protein sequence ID" value="MBP3942711.1"/>
    <property type="molecule type" value="Genomic_DNA"/>
</dbReference>
<evidence type="ECO:0000313" key="2">
    <source>
        <dbReference type="Proteomes" id="UP000679691"/>
    </source>
</evidence>
<dbReference type="Proteomes" id="UP000679691">
    <property type="component" value="Unassembled WGS sequence"/>
</dbReference>
<protein>
    <submittedName>
        <fullName evidence="1">Lycopene cyclase</fullName>
    </submittedName>
</protein>
<sequence>MHKYDYIIIGAGLSGLTLAAELADYLLDNNKTLLIIDPDFTHFTNRTWSFWTQDPAPYADISLQTWDHIRIAHGRQELWKPIAPFTYVSIDGSSFRRQKLEELAKNPQISYQQDTIVNRMQQQDKLVSLKGEQHTYIAEYVFDSSFDIQQLKDYEGVQLYQQFVGYFIRSKRGLGNQKMVDMMDFRTEQKEAIAFFYVLPFKDQTLVEYTLFTDTIRERRLFEEKLEAYLANKFDPGAYTIVDQEEGIIPMSSYRFRSKHSHIIPIGTAGGCSKASSGYTFTFAQRQAKRIVRSLQAKKSLKGKVFSGSGRFDFYDRTILRIFYKHPERSAAILTQLFALNPTEQVLKFLNNETSIWEEIKLFSSLPIPLFSKYALLELLKPGRK</sequence>
<dbReference type="Gene3D" id="3.50.50.60">
    <property type="entry name" value="FAD/NAD(P)-binding domain"/>
    <property type="match status" value="1"/>
</dbReference>
<organism evidence="1 2">
    <name type="scientific">Rhinopithecimicrobium faecis</name>
    <dbReference type="NCBI Taxonomy" id="2820698"/>
    <lineage>
        <taxon>Bacteria</taxon>
        <taxon>Pseudomonadati</taxon>
        <taxon>Bacteroidota</taxon>
        <taxon>Sphingobacteriia</taxon>
        <taxon>Sphingobacteriales</taxon>
        <taxon>Sphingobacteriaceae</taxon>
        <taxon>Rhinopithecimicrobium</taxon>
    </lineage>
</organism>
<gene>
    <name evidence="1" type="ORF">J5U18_03885</name>
</gene>
<dbReference type="InterPro" id="IPR036188">
    <property type="entry name" value="FAD/NAD-bd_sf"/>
</dbReference>
<comment type="caution">
    <text evidence="1">The sequence shown here is derived from an EMBL/GenBank/DDBJ whole genome shotgun (WGS) entry which is preliminary data.</text>
</comment>
<keyword evidence="2" id="KW-1185">Reference proteome</keyword>